<gene>
    <name evidence="1" type="ORF">HKD32_12410</name>
</gene>
<evidence type="ECO:0000313" key="2">
    <source>
        <dbReference type="Proteomes" id="UP000661006"/>
    </source>
</evidence>
<protein>
    <recommendedName>
        <fullName evidence="3">DUF4145 domain-containing protein</fullName>
    </recommendedName>
</protein>
<name>A0A9Q2FMK6_GLUJA</name>
<reference evidence="1" key="2">
    <citation type="submission" date="2020-11" db="EMBL/GenBank/DDBJ databases">
        <title>Description of novel Gluconobacter species.</title>
        <authorList>
            <person name="Cleenwerck I."/>
            <person name="Cnockaert M."/>
            <person name="Borremans W."/>
            <person name="Wieme A.D."/>
            <person name="De Vuyst L."/>
            <person name="Vandamme P."/>
        </authorList>
    </citation>
    <scope>NUCLEOTIDE SEQUENCE</scope>
    <source>
        <strain evidence="1">R71697</strain>
    </source>
</reference>
<sequence length="318" mass="36178">MYIDGIKIEYENAGNYKEEIERDKKFIEDAYKKWMNENSRNIIERLWEIKSVGIIEQSGEFVKLLKEAEFSYSVGAYTSTISLIGVCAEDFCRFFAHLSGQNFDSLTQNDRINKLEQLGLIDEECEIKLHEIRGIRNDCLHFNKNFKQKPNNQLKIDAVCSINKMKEVYKKMIGSRSSNTIDAKKLSEILTKVIDEASSAIGFNNIETTTAKIRNAFYEATGIDMSLDLGGETVYKSSEYKVYEIDLDMPQKEITLIDTQLNHPVIVDIDDNKAREITDMKIVEGDVVSAILVSETNGMGMTAAWKFLAGPIKTIKNN</sequence>
<evidence type="ECO:0008006" key="3">
    <source>
        <dbReference type="Google" id="ProtNLM"/>
    </source>
</evidence>
<dbReference type="EMBL" id="JABCQN010000006">
    <property type="protein sequence ID" value="MBF0871643.1"/>
    <property type="molecule type" value="Genomic_DNA"/>
</dbReference>
<organism evidence="1 2">
    <name type="scientific">Gluconobacter japonicus</name>
    <dbReference type="NCBI Taxonomy" id="376620"/>
    <lineage>
        <taxon>Bacteria</taxon>
        <taxon>Pseudomonadati</taxon>
        <taxon>Pseudomonadota</taxon>
        <taxon>Alphaproteobacteria</taxon>
        <taxon>Acetobacterales</taxon>
        <taxon>Acetobacteraceae</taxon>
        <taxon>Gluconobacter</taxon>
    </lineage>
</organism>
<dbReference type="GeneID" id="81475502"/>
<evidence type="ECO:0000313" key="1">
    <source>
        <dbReference type="EMBL" id="MBF0871643.1"/>
    </source>
</evidence>
<reference evidence="1" key="1">
    <citation type="submission" date="2020-04" db="EMBL/GenBank/DDBJ databases">
        <authorList>
            <person name="Sombolestani A."/>
        </authorList>
    </citation>
    <scope>NUCLEOTIDE SEQUENCE</scope>
    <source>
        <strain evidence="1">R71697</strain>
    </source>
</reference>
<proteinExistence type="predicted"/>
<dbReference type="Proteomes" id="UP000661006">
    <property type="component" value="Unassembled WGS sequence"/>
</dbReference>
<dbReference type="AlphaFoldDB" id="A0A9Q2FMK6"/>
<dbReference type="RefSeq" id="WP_194258126.1">
    <property type="nucleotide sequence ID" value="NZ_JABCQN010000006.1"/>
</dbReference>
<comment type="caution">
    <text evidence="1">The sequence shown here is derived from an EMBL/GenBank/DDBJ whole genome shotgun (WGS) entry which is preliminary data.</text>
</comment>
<accession>A0A9Q2FMK6</accession>